<dbReference type="AlphaFoldDB" id="A0A2T4TW29"/>
<keyword evidence="1" id="KW-0812">Transmembrane</keyword>
<reference evidence="2 3" key="1">
    <citation type="submission" date="2017-09" db="EMBL/GenBank/DDBJ databases">
        <title>Bloom of a denitrifying methanotroph, Candidatus Methylomirabilis limnetica, in a deep stratified lake.</title>
        <authorList>
            <person name="Graf J.S."/>
            <person name="Marchant H.K."/>
            <person name="Tienken D."/>
            <person name="Hach P.F."/>
            <person name="Brand A."/>
            <person name="Schubert C.J."/>
            <person name="Kuypers M.M."/>
            <person name="Milucka J."/>
        </authorList>
    </citation>
    <scope>NUCLEOTIDE SEQUENCE [LARGE SCALE GENOMIC DNA]</scope>
    <source>
        <strain evidence="2 3">Zug</strain>
    </source>
</reference>
<comment type="caution">
    <text evidence="2">The sequence shown here is derived from an EMBL/GenBank/DDBJ whole genome shotgun (WGS) entry which is preliminary data.</text>
</comment>
<reference evidence="3" key="2">
    <citation type="journal article" date="2018" name="Environ. Microbiol.">
        <title>Bloom of a denitrifying methanotroph, 'Candidatus Methylomirabilis limnetica', in a deep stratified lake.</title>
        <authorList>
            <person name="Graf J.S."/>
            <person name="Mayr M.J."/>
            <person name="Marchant H.K."/>
            <person name="Tienken D."/>
            <person name="Hach P.F."/>
            <person name="Brand A."/>
            <person name="Schubert C.J."/>
            <person name="Kuypers M.M."/>
            <person name="Milucka J."/>
        </authorList>
    </citation>
    <scope>NUCLEOTIDE SEQUENCE [LARGE SCALE GENOMIC DNA]</scope>
    <source>
        <strain evidence="3">Zug</strain>
    </source>
</reference>
<evidence type="ECO:0000313" key="3">
    <source>
        <dbReference type="Proteomes" id="UP000241436"/>
    </source>
</evidence>
<dbReference type="InterPro" id="IPR042245">
    <property type="entry name" value="Tgt2/MlaC_sf"/>
</dbReference>
<dbReference type="Proteomes" id="UP000241436">
    <property type="component" value="Unassembled WGS sequence"/>
</dbReference>
<proteinExistence type="predicted"/>
<feature type="transmembrane region" description="Helical" evidence="1">
    <location>
        <begin position="21"/>
        <end position="43"/>
    </location>
</feature>
<keyword evidence="3" id="KW-1185">Reference proteome</keyword>
<evidence type="ECO:0000256" key="1">
    <source>
        <dbReference type="SAM" id="Phobius"/>
    </source>
</evidence>
<dbReference type="Pfam" id="PF05494">
    <property type="entry name" value="MlaC"/>
    <property type="match status" value="1"/>
</dbReference>
<gene>
    <name evidence="2" type="ORF">CLG94_10400</name>
</gene>
<sequence>MNPQWFQQRRGDMSGAMRLTVRTGVLSGAIAVVWLVFAAFALASETTDQVKTELDHLTGIVKDPALQEKAKEEARKSMVKGRIVRWFDLQEMARRSLASHWAKRSVEQRKDFVELFGDLFVESYTTLVVDHLGDQQVTYLSEKIDGRDTIVSTKFLSKRNEPTFVDFALLRRGSAWVPYDVVIDEVSIVGNYRTQFDKVIRDKSYEDLVKKMRLKREAEELGSTAKKGSM</sequence>
<dbReference type="InterPro" id="IPR008869">
    <property type="entry name" value="MlaC/ttg2D"/>
</dbReference>
<name>A0A2T4TW29_9BACT</name>
<dbReference type="Gene3D" id="3.10.450.710">
    <property type="entry name" value="Tgt2/MlaC"/>
    <property type="match status" value="1"/>
</dbReference>
<dbReference type="EMBL" id="NVQC01000026">
    <property type="protein sequence ID" value="PTL35309.1"/>
    <property type="molecule type" value="Genomic_DNA"/>
</dbReference>
<dbReference type="PANTHER" id="PTHR36573:SF1">
    <property type="entry name" value="INTERMEMBRANE PHOSPHOLIPID TRANSPORT SYSTEM BINDING PROTEIN MLAC"/>
    <property type="match status" value="1"/>
</dbReference>
<keyword evidence="1" id="KW-0472">Membrane</keyword>
<protein>
    <submittedName>
        <fullName evidence="2">Organic solvent tolerance ABC transporter substrate-binding protein</fullName>
    </submittedName>
</protein>
<dbReference type="PANTHER" id="PTHR36573">
    <property type="entry name" value="INTERMEMBRANE PHOSPHOLIPID TRANSPORT SYSTEM BINDING PROTEIN MLAC"/>
    <property type="match status" value="1"/>
</dbReference>
<evidence type="ECO:0000313" key="2">
    <source>
        <dbReference type="EMBL" id="PTL35309.1"/>
    </source>
</evidence>
<organism evidence="2 3">
    <name type="scientific">Candidatus Methylomirabilis limnetica</name>
    <dbReference type="NCBI Taxonomy" id="2033718"/>
    <lineage>
        <taxon>Bacteria</taxon>
        <taxon>Candidatus Methylomirabilota</taxon>
        <taxon>Candidatus Methylomirabilia</taxon>
        <taxon>Candidatus Methylomirabilales</taxon>
        <taxon>Candidatus Methylomirabilaceae</taxon>
        <taxon>Candidatus Methylomirabilis</taxon>
    </lineage>
</organism>
<accession>A0A2T4TW29</accession>
<keyword evidence="1" id="KW-1133">Transmembrane helix</keyword>